<comment type="caution">
    <text evidence="1">The sequence shown here is derived from an EMBL/GenBank/DDBJ whole genome shotgun (WGS) entry which is preliminary data.</text>
</comment>
<dbReference type="AlphaFoldDB" id="A0A9X0JGT0"/>
<accession>A0A9X0JGT0</accession>
<dbReference type="EMBL" id="JRMB01000005">
    <property type="protein sequence ID" value="KGF62072.1"/>
    <property type="molecule type" value="Genomic_DNA"/>
</dbReference>
<dbReference type="RefSeq" id="WP_037019353.1">
    <property type="nucleotide sequence ID" value="NZ_JRMB01000005.1"/>
</dbReference>
<evidence type="ECO:0000313" key="2">
    <source>
        <dbReference type="Proteomes" id="UP000029719"/>
    </source>
</evidence>
<dbReference type="OrthoDB" id="9904995at2"/>
<organism evidence="1 2">
    <name type="scientific">Pseudomonas lutea</name>
    <dbReference type="NCBI Taxonomy" id="243924"/>
    <lineage>
        <taxon>Bacteria</taxon>
        <taxon>Pseudomonadati</taxon>
        <taxon>Pseudomonadota</taxon>
        <taxon>Gammaproteobacteria</taxon>
        <taxon>Pseudomonadales</taxon>
        <taxon>Pseudomonadaceae</taxon>
        <taxon>Pseudomonas</taxon>
    </lineage>
</organism>
<dbReference type="Proteomes" id="UP000029719">
    <property type="component" value="Unassembled WGS sequence"/>
</dbReference>
<protein>
    <submittedName>
        <fullName evidence="1">Uncharacterized protein</fullName>
    </submittedName>
</protein>
<gene>
    <name evidence="1" type="ORF">LT42_25230</name>
</gene>
<reference evidence="1 2" key="1">
    <citation type="submission" date="2014-09" db="EMBL/GenBank/DDBJ databases">
        <title>Genome sequence of Pseudomonas lutea strain DSM 17257T.</title>
        <authorList>
            <person name="Kwak Y."/>
            <person name="Shin J.-H."/>
        </authorList>
    </citation>
    <scope>NUCLEOTIDE SEQUENCE [LARGE SCALE GENOMIC DNA]</scope>
    <source>
        <strain evidence="1 2">DSM 17257</strain>
    </source>
</reference>
<sequence length="71" mass="7714">MSDNVSKIVNAFMKLSDSEKRKVIEVVVKLQRATGALIERQIIKSYGLESMENATTINFAPVPGGCPTCGK</sequence>
<name>A0A9X0JGT0_9PSED</name>
<proteinExistence type="predicted"/>
<evidence type="ECO:0000313" key="1">
    <source>
        <dbReference type="EMBL" id="KGF62072.1"/>
    </source>
</evidence>